<accession>A0A2R6A620</accession>
<keyword evidence="10 13" id="KW-0411">Iron-sulfur</keyword>
<dbReference type="GO" id="GO:0046872">
    <property type="term" value="F:metal ion binding"/>
    <property type="evidence" value="ECO:0007669"/>
    <property type="project" value="UniProtKB-KW"/>
</dbReference>
<dbReference type="Pfam" id="PF01930">
    <property type="entry name" value="Cas_Cas4"/>
    <property type="match status" value="1"/>
</dbReference>
<keyword evidence="11 13" id="KW-0051">Antiviral defense</keyword>
<dbReference type="PANTHER" id="PTHR36531:SF6">
    <property type="entry name" value="DNA REPLICATION ATP-DEPENDENT HELICASE_NUCLEASE DNA2"/>
    <property type="match status" value="1"/>
</dbReference>
<dbReference type="InterPro" id="IPR051827">
    <property type="entry name" value="Cas4_exonuclease"/>
</dbReference>
<dbReference type="NCBIfam" id="TIGR00372">
    <property type="entry name" value="cas4"/>
    <property type="match status" value="1"/>
</dbReference>
<evidence type="ECO:0000256" key="11">
    <source>
        <dbReference type="ARBA" id="ARBA00023118"/>
    </source>
</evidence>
<keyword evidence="12 13" id="KW-0464">Manganese</keyword>
<feature type="domain" description="DUF83" evidence="14">
    <location>
        <begin position="35"/>
        <end position="162"/>
    </location>
</feature>
<evidence type="ECO:0000256" key="2">
    <source>
        <dbReference type="ARBA" id="ARBA00009189"/>
    </source>
</evidence>
<name>A0A2R6A620_9ARCH</name>
<gene>
    <name evidence="15" type="ORF">B9Q01_09775</name>
</gene>
<dbReference type="AlphaFoldDB" id="A0A2R6A620"/>
<evidence type="ECO:0000256" key="4">
    <source>
        <dbReference type="ARBA" id="ARBA00020049"/>
    </source>
</evidence>
<comment type="cofactor">
    <cofactor evidence="13">
        <name>Mg(2+)</name>
        <dbReference type="ChEBI" id="CHEBI:18420"/>
    </cofactor>
    <cofactor evidence="13">
        <name>Mn(2+)</name>
        <dbReference type="ChEBI" id="CHEBI:29035"/>
    </cofactor>
    <text evidence="13">Mg(2+) or Mn(2+) required for ssDNA cleavage activity.</text>
</comment>
<protein>
    <recommendedName>
        <fullName evidence="4 13">CRISPR-associated exonuclease Cas4</fullName>
        <ecNumber evidence="3 13">3.1.12.1</ecNumber>
    </recommendedName>
</protein>
<dbReference type="Proteomes" id="UP000240880">
    <property type="component" value="Unassembled WGS sequence"/>
</dbReference>
<dbReference type="EC" id="3.1.12.1" evidence="3 13"/>
<evidence type="ECO:0000256" key="6">
    <source>
        <dbReference type="ARBA" id="ARBA00022723"/>
    </source>
</evidence>
<dbReference type="InterPro" id="IPR022765">
    <property type="entry name" value="Dna2/Cas4_DUF83"/>
</dbReference>
<evidence type="ECO:0000256" key="1">
    <source>
        <dbReference type="ARBA" id="ARBA00001966"/>
    </source>
</evidence>
<evidence type="ECO:0000256" key="7">
    <source>
        <dbReference type="ARBA" id="ARBA00022801"/>
    </source>
</evidence>
<evidence type="ECO:0000259" key="14">
    <source>
        <dbReference type="Pfam" id="PF01930"/>
    </source>
</evidence>
<evidence type="ECO:0000256" key="9">
    <source>
        <dbReference type="ARBA" id="ARBA00023004"/>
    </source>
</evidence>
<comment type="cofactor">
    <cofactor evidence="13">
        <name>iron-sulfur cluster</name>
        <dbReference type="ChEBI" id="CHEBI:30408"/>
    </cofactor>
</comment>
<comment type="cofactor">
    <cofactor evidence="1">
        <name>[4Fe-4S] cluster</name>
        <dbReference type="ChEBI" id="CHEBI:49883"/>
    </cofactor>
</comment>
<keyword evidence="8 13" id="KW-0269">Exonuclease</keyword>
<comment type="caution">
    <text evidence="15">The sequence shown here is derived from an EMBL/GenBank/DDBJ whole genome shotgun (WGS) entry which is preliminary data.</text>
</comment>
<dbReference type="Gene3D" id="3.90.320.10">
    <property type="match status" value="1"/>
</dbReference>
<dbReference type="GO" id="GO:0004527">
    <property type="term" value="F:exonuclease activity"/>
    <property type="evidence" value="ECO:0007669"/>
    <property type="project" value="UniProtKB-KW"/>
</dbReference>
<dbReference type="PANTHER" id="PTHR36531">
    <property type="entry name" value="CRISPR-ASSOCIATED EXONUCLEASE CAS4"/>
    <property type="match status" value="1"/>
</dbReference>
<comment type="similarity">
    <text evidence="2 13">Belongs to the CRISPR-associated exonuclease Cas4 family.</text>
</comment>
<sequence>MLRGYKLVLEGPTVSVGFVVECVAQSMGLFANDPTKRKLGKLVHEKVEQELKGSKAVASVEEVYESRNLGLRGAPDLVLKDGTPVEIKSGAVPQKGVYFLHRVQLCLYALLLEDVLGWDIDRGFVYYAKTKEWREVTLDEQIRRKSLKLLRKAKKLKAKKEVCKV</sequence>
<comment type="function">
    <text evidence="13">CRISPR (clustered regularly interspaced short palindromic repeat) is an adaptive immune system that provides protection against mobile genetic elements (viruses, transposable elements and conjugative plasmids). CRISPR clusters contain sequences complementary to antecedent mobile elements and target invading nucleic acids. CRISPR clusters are transcribed and processed into CRISPR RNA (crRNA).</text>
</comment>
<dbReference type="InterPro" id="IPR011604">
    <property type="entry name" value="PDDEXK-like_dom_sf"/>
</dbReference>
<evidence type="ECO:0000256" key="13">
    <source>
        <dbReference type="RuleBase" id="RU365022"/>
    </source>
</evidence>
<evidence type="ECO:0000256" key="8">
    <source>
        <dbReference type="ARBA" id="ARBA00022839"/>
    </source>
</evidence>
<evidence type="ECO:0000256" key="3">
    <source>
        <dbReference type="ARBA" id="ARBA00012768"/>
    </source>
</evidence>
<organism evidence="15 16">
    <name type="scientific">Candidatus Marsarchaeota G1 archaeon OSP_D</name>
    <dbReference type="NCBI Taxonomy" id="1978155"/>
    <lineage>
        <taxon>Archaea</taxon>
        <taxon>Candidatus Marsarchaeota</taxon>
        <taxon>Candidatus Marsarchaeota group 1</taxon>
    </lineage>
</organism>
<evidence type="ECO:0000313" key="16">
    <source>
        <dbReference type="Proteomes" id="UP000240880"/>
    </source>
</evidence>
<evidence type="ECO:0000256" key="12">
    <source>
        <dbReference type="ARBA" id="ARBA00023211"/>
    </source>
</evidence>
<dbReference type="InterPro" id="IPR013343">
    <property type="entry name" value="CRISPR-assoc_prot_Cas4"/>
</dbReference>
<dbReference type="EMBL" id="NEXC01000131">
    <property type="protein sequence ID" value="PSN81856.1"/>
    <property type="molecule type" value="Genomic_DNA"/>
</dbReference>
<evidence type="ECO:0000256" key="10">
    <source>
        <dbReference type="ARBA" id="ARBA00023014"/>
    </source>
</evidence>
<reference evidence="15 16" key="1">
    <citation type="submission" date="2017-04" db="EMBL/GenBank/DDBJ databases">
        <title>Novel microbial lineages endemic to geothermal iron-oxide mats fill important gaps in the evolutionary history of Archaea.</title>
        <authorList>
            <person name="Jay Z.J."/>
            <person name="Beam J.P."/>
            <person name="Dlakic M."/>
            <person name="Rusch D.B."/>
            <person name="Kozubal M.A."/>
            <person name="Inskeep W.P."/>
        </authorList>
    </citation>
    <scope>NUCLEOTIDE SEQUENCE [LARGE SCALE GENOMIC DNA]</scope>
    <source>
        <strain evidence="15">OSP_D</strain>
    </source>
</reference>
<keyword evidence="5 13" id="KW-0540">Nuclease</keyword>
<evidence type="ECO:0000256" key="5">
    <source>
        <dbReference type="ARBA" id="ARBA00022722"/>
    </source>
</evidence>
<keyword evidence="6 13" id="KW-0479">Metal-binding</keyword>
<evidence type="ECO:0000313" key="15">
    <source>
        <dbReference type="EMBL" id="PSN81856.1"/>
    </source>
</evidence>
<dbReference type="GO" id="GO:0051536">
    <property type="term" value="F:iron-sulfur cluster binding"/>
    <property type="evidence" value="ECO:0007669"/>
    <property type="project" value="UniProtKB-KW"/>
</dbReference>
<proteinExistence type="inferred from homology"/>
<keyword evidence="9 13" id="KW-0408">Iron</keyword>
<dbReference type="GO" id="GO:0051607">
    <property type="term" value="P:defense response to virus"/>
    <property type="evidence" value="ECO:0007669"/>
    <property type="project" value="UniProtKB-KW"/>
</dbReference>
<keyword evidence="7 13" id="KW-0378">Hydrolase</keyword>